<dbReference type="Pfam" id="PF08450">
    <property type="entry name" value="SGL"/>
    <property type="match status" value="1"/>
</dbReference>
<gene>
    <name evidence="2" type="ORF">B0I36DRAFT_93734</name>
</gene>
<dbReference type="PANTHER" id="PTHR47064">
    <property type="entry name" value="PUTATIVE (AFU_ORTHOLOGUE AFUA_1G08990)-RELATED"/>
    <property type="match status" value="1"/>
</dbReference>
<name>A0A9P8YBN5_9PEZI</name>
<reference evidence="2" key="1">
    <citation type="journal article" date="2021" name="Nat. Commun.">
        <title>Genetic determinants of endophytism in the Arabidopsis root mycobiome.</title>
        <authorList>
            <person name="Mesny F."/>
            <person name="Miyauchi S."/>
            <person name="Thiergart T."/>
            <person name="Pickel B."/>
            <person name="Atanasova L."/>
            <person name="Karlsson M."/>
            <person name="Huettel B."/>
            <person name="Barry K.W."/>
            <person name="Haridas S."/>
            <person name="Chen C."/>
            <person name="Bauer D."/>
            <person name="Andreopoulos W."/>
            <person name="Pangilinan J."/>
            <person name="LaButti K."/>
            <person name="Riley R."/>
            <person name="Lipzen A."/>
            <person name="Clum A."/>
            <person name="Drula E."/>
            <person name="Henrissat B."/>
            <person name="Kohler A."/>
            <person name="Grigoriev I.V."/>
            <person name="Martin F.M."/>
            <person name="Hacquard S."/>
        </authorList>
    </citation>
    <scope>NUCLEOTIDE SEQUENCE</scope>
    <source>
        <strain evidence="2">MPI-CAGE-CH-0230</strain>
    </source>
</reference>
<dbReference type="Proteomes" id="UP000756346">
    <property type="component" value="Unassembled WGS sequence"/>
</dbReference>
<dbReference type="InterPro" id="IPR013658">
    <property type="entry name" value="SGL"/>
</dbReference>
<dbReference type="OrthoDB" id="423498at2759"/>
<comment type="caution">
    <text evidence="2">The sequence shown here is derived from an EMBL/GenBank/DDBJ whole genome shotgun (WGS) entry which is preliminary data.</text>
</comment>
<evidence type="ECO:0000313" key="2">
    <source>
        <dbReference type="EMBL" id="KAH7035528.1"/>
    </source>
</evidence>
<dbReference type="AlphaFoldDB" id="A0A9P8YBN5"/>
<proteinExistence type="predicted"/>
<dbReference type="EMBL" id="JAGTJQ010000003">
    <property type="protein sequence ID" value="KAH7035528.1"/>
    <property type="molecule type" value="Genomic_DNA"/>
</dbReference>
<protein>
    <submittedName>
        <fullName evidence="2">D-lactonohydrolase-like protein-like protein</fullName>
    </submittedName>
</protein>
<feature type="domain" description="SMP-30/Gluconolactonase/LRE-like region" evidence="1">
    <location>
        <begin position="149"/>
        <end position="275"/>
    </location>
</feature>
<organism evidence="2 3">
    <name type="scientific">Microdochium trichocladiopsis</name>
    <dbReference type="NCBI Taxonomy" id="1682393"/>
    <lineage>
        <taxon>Eukaryota</taxon>
        <taxon>Fungi</taxon>
        <taxon>Dikarya</taxon>
        <taxon>Ascomycota</taxon>
        <taxon>Pezizomycotina</taxon>
        <taxon>Sordariomycetes</taxon>
        <taxon>Xylariomycetidae</taxon>
        <taxon>Xylariales</taxon>
        <taxon>Microdochiaceae</taxon>
        <taxon>Microdochium</taxon>
    </lineage>
</organism>
<dbReference type="InterPro" id="IPR052988">
    <property type="entry name" value="Oryzine_lactonohydrolase"/>
</dbReference>
<evidence type="ECO:0000313" key="3">
    <source>
        <dbReference type="Proteomes" id="UP000756346"/>
    </source>
</evidence>
<accession>A0A9P8YBN5</accession>
<dbReference type="GeneID" id="70193162"/>
<dbReference type="InterPro" id="IPR011042">
    <property type="entry name" value="6-blade_b-propeller_TolB-like"/>
</dbReference>
<dbReference type="Gene3D" id="2.120.10.30">
    <property type="entry name" value="TolB, C-terminal domain"/>
    <property type="match status" value="1"/>
</dbReference>
<sequence length="415" mass="44682">MATVTNSKIRADLLQVEVSNNSARSAPAANPTPHDSRAFPAGHLGLRQYQPAFSRIIGEKPTQSLLFSTADTSRIRFFHGGCVYVHERDEIYTMSDLLPTANSSLLPSIVMSRISVKVRGVEAEGDRHPDAEARPHVLSAEWAKLRPPANMPMPAGACAQTDGILFCSQGNLTPGTGGVYYMPLGRQPVAVVTNFAGRPFNSLQGITCDKGSGLWFTDSDRGHLHGIRPKPELRSQVYRYDTATGDLRVVADGLGRPSALVLSPDGQTMYITDVESQGMDGTFDQALYVIRCRRQMHSEYVLTGYLVSFTYRAATIYAYDVVQRSGGVFLANKRVFAYAAKGVPSAVACDSVGNVYAACGDGVEVWSAGGLALGLLMVPGGCSGICFGRDNELFVCTGQALWRVQLNNIKGEGEG</sequence>
<keyword evidence="3" id="KW-1185">Reference proteome</keyword>
<evidence type="ECO:0000259" key="1">
    <source>
        <dbReference type="Pfam" id="PF08450"/>
    </source>
</evidence>
<dbReference type="SUPFAM" id="SSF63829">
    <property type="entry name" value="Calcium-dependent phosphotriesterase"/>
    <property type="match status" value="1"/>
</dbReference>
<dbReference type="PANTHER" id="PTHR47064:SF2">
    <property type="entry name" value="SMP-30_GLUCONOLACTONASE_LRE-LIKE REGION DOMAIN-CONTAINING PROTEIN-RELATED"/>
    <property type="match status" value="1"/>
</dbReference>
<dbReference type="RefSeq" id="XP_046015621.1">
    <property type="nucleotide sequence ID" value="XM_046163616.1"/>
</dbReference>